<dbReference type="EMBL" id="KL217788">
    <property type="protein sequence ID" value="KFO98609.1"/>
    <property type="molecule type" value="Genomic_DNA"/>
</dbReference>
<evidence type="ECO:0000313" key="2">
    <source>
        <dbReference type="Proteomes" id="UP000054308"/>
    </source>
</evidence>
<feature type="non-terminal residue" evidence="1">
    <location>
        <position position="48"/>
    </location>
</feature>
<keyword evidence="2" id="KW-1185">Reference proteome</keyword>
<sequence>SLITIVSVNKTIPYNLQDCLPLLPISVSMDDVPLRTYIRTDRKDEISM</sequence>
<proteinExistence type="predicted"/>
<evidence type="ECO:0000313" key="1">
    <source>
        <dbReference type="EMBL" id="KFO98609.1"/>
    </source>
</evidence>
<organism evidence="1 2">
    <name type="scientific">Calypte anna</name>
    <name type="common">Anna's hummingbird</name>
    <name type="synonym">Archilochus anna</name>
    <dbReference type="NCBI Taxonomy" id="9244"/>
    <lineage>
        <taxon>Eukaryota</taxon>
        <taxon>Metazoa</taxon>
        <taxon>Chordata</taxon>
        <taxon>Craniata</taxon>
        <taxon>Vertebrata</taxon>
        <taxon>Euteleostomi</taxon>
        <taxon>Archelosauria</taxon>
        <taxon>Archosauria</taxon>
        <taxon>Dinosauria</taxon>
        <taxon>Saurischia</taxon>
        <taxon>Theropoda</taxon>
        <taxon>Coelurosauria</taxon>
        <taxon>Aves</taxon>
        <taxon>Neognathae</taxon>
        <taxon>Neoaves</taxon>
        <taxon>Strisores</taxon>
        <taxon>Apodiformes</taxon>
        <taxon>Trochilidae</taxon>
        <taxon>Calypte</taxon>
    </lineage>
</organism>
<dbReference type="Proteomes" id="UP000054308">
    <property type="component" value="Unassembled WGS sequence"/>
</dbReference>
<accession>A0A091HTW7</accession>
<protein>
    <submittedName>
        <fullName evidence="1">Uncharacterized protein</fullName>
    </submittedName>
</protein>
<gene>
    <name evidence="1" type="ORF">N300_00825</name>
</gene>
<dbReference type="AlphaFoldDB" id="A0A091HTW7"/>
<feature type="non-terminal residue" evidence="1">
    <location>
        <position position="1"/>
    </location>
</feature>
<name>A0A091HTW7_CALAN</name>
<reference evidence="1 2" key="1">
    <citation type="submission" date="2014-04" db="EMBL/GenBank/DDBJ databases">
        <title>Genome evolution of avian class.</title>
        <authorList>
            <person name="Zhang G."/>
            <person name="Li C."/>
        </authorList>
    </citation>
    <scope>NUCLEOTIDE SEQUENCE [LARGE SCALE GENOMIC DNA]</scope>
    <source>
        <strain evidence="1">BGI_N300</strain>
    </source>
</reference>